<feature type="transmembrane region" description="Helical" evidence="1">
    <location>
        <begin position="23"/>
        <end position="42"/>
    </location>
</feature>
<protein>
    <submittedName>
        <fullName evidence="2">Uncharacterized protein</fullName>
    </submittedName>
</protein>
<keyword evidence="1" id="KW-1133">Transmembrane helix</keyword>
<sequence>MARHRVGDSHLSDAEYSQHQKEIWLAIVFIGGVLLGGFGIHWLCPSDWPKQVRFFLVITLSIRAGTIATWLNAEF</sequence>
<dbReference type="Proteomes" id="UP001465153">
    <property type="component" value="Unassembled WGS sequence"/>
</dbReference>
<accession>A0ABQ0ABI9</accession>
<keyword evidence="1" id="KW-0812">Transmembrane</keyword>
<evidence type="ECO:0000256" key="1">
    <source>
        <dbReference type="SAM" id="Phobius"/>
    </source>
</evidence>
<organism evidence="2 3">
    <name type="scientific">Sessilibacter corallicola</name>
    <dbReference type="NCBI Taxonomy" id="2904075"/>
    <lineage>
        <taxon>Bacteria</taxon>
        <taxon>Pseudomonadati</taxon>
        <taxon>Pseudomonadota</taxon>
        <taxon>Gammaproteobacteria</taxon>
        <taxon>Cellvibrionales</taxon>
        <taxon>Cellvibrionaceae</taxon>
        <taxon>Sessilibacter</taxon>
    </lineage>
</organism>
<gene>
    <name evidence="2" type="ORF">NBRC116591_28220</name>
</gene>
<evidence type="ECO:0000313" key="2">
    <source>
        <dbReference type="EMBL" id="GAA6169011.1"/>
    </source>
</evidence>
<reference evidence="2 3" key="1">
    <citation type="submission" date="2024-04" db="EMBL/GenBank/DDBJ databases">
        <title>Draft genome sequence of Sessilibacter corallicola NBRC 116591.</title>
        <authorList>
            <person name="Miyakawa T."/>
            <person name="Kusuya Y."/>
            <person name="Miura T."/>
        </authorList>
    </citation>
    <scope>NUCLEOTIDE SEQUENCE [LARGE SCALE GENOMIC DNA]</scope>
    <source>
        <strain evidence="2 3">KU-00831-HH</strain>
    </source>
</reference>
<keyword evidence="1" id="KW-0472">Membrane</keyword>
<proteinExistence type="predicted"/>
<evidence type="ECO:0000313" key="3">
    <source>
        <dbReference type="Proteomes" id="UP001465153"/>
    </source>
</evidence>
<feature type="transmembrane region" description="Helical" evidence="1">
    <location>
        <begin position="54"/>
        <end position="73"/>
    </location>
</feature>
<keyword evidence="3" id="KW-1185">Reference proteome</keyword>
<dbReference type="EMBL" id="BAABWN010000009">
    <property type="protein sequence ID" value="GAA6169011.1"/>
    <property type="molecule type" value="Genomic_DNA"/>
</dbReference>
<dbReference type="RefSeq" id="WP_353303667.1">
    <property type="nucleotide sequence ID" value="NZ_BAABWN010000009.1"/>
</dbReference>
<name>A0ABQ0ABI9_9GAMM</name>
<comment type="caution">
    <text evidence="2">The sequence shown here is derived from an EMBL/GenBank/DDBJ whole genome shotgun (WGS) entry which is preliminary data.</text>
</comment>